<evidence type="ECO:0000313" key="3">
    <source>
        <dbReference type="Proteomes" id="UP000442694"/>
    </source>
</evidence>
<dbReference type="AlphaFoldDB" id="A0A833JAI9"/>
<dbReference type="CDD" id="cd00081">
    <property type="entry name" value="Hint"/>
    <property type="match status" value="1"/>
</dbReference>
<dbReference type="Proteomes" id="UP000442694">
    <property type="component" value="Unassembled WGS sequence"/>
</dbReference>
<gene>
    <name evidence="2" type="ORF">GCL57_13615</name>
</gene>
<evidence type="ECO:0000313" key="2">
    <source>
        <dbReference type="EMBL" id="KAB8028084.1"/>
    </source>
</evidence>
<dbReference type="Gene3D" id="2.170.16.10">
    <property type="entry name" value="Hedgehog/Intein (Hint) domain"/>
    <property type="match status" value="1"/>
</dbReference>
<dbReference type="RefSeq" id="WP_152213905.1">
    <property type="nucleotide sequence ID" value="NZ_WFLN01000010.1"/>
</dbReference>
<comment type="caution">
    <text evidence="2">The sequence shown here is derived from an EMBL/GenBank/DDBJ whole genome shotgun (WGS) entry which is preliminary data.</text>
</comment>
<organism evidence="2 3">
    <name type="scientific">Fluviispira multicolorata</name>
    <dbReference type="NCBI Taxonomy" id="2654512"/>
    <lineage>
        <taxon>Bacteria</taxon>
        <taxon>Pseudomonadati</taxon>
        <taxon>Bdellovibrionota</taxon>
        <taxon>Oligoflexia</taxon>
        <taxon>Silvanigrellales</taxon>
        <taxon>Silvanigrellaceae</taxon>
        <taxon>Fluviispira</taxon>
    </lineage>
</organism>
<sequence length="272" mass="30057">MSGKSFLRKLIRSFLFCISLAFTIQIFADLAPPTGDRVKDNPIIDSQAGRCHKVPVAAEQCNKQREQALKVRCINQQEYSTLVRINAYPLCDFDYSLLAHCSCGCFEESTRIFSFENSSNEVGYKPISRIISEKNKFSVASVKPNSTLTNLNIGLYNLLSTTSGPEEKPLVVFKTINNLRLAVTSEHAILLANGKMVAAKNVKMSDQLVLANGSPIELKSIESLKTNKNVLNLLTTGESNIEHTVFAEGLIVGDLAWQNNLKSMLNAIAIRQ</sequence>
<dbReference type="SUPFAM" id="SSF51294">
    <property type="entry name" value="Hedgehog/intein (Hint) domain"/>
    <property type="match status" value="1"/>
</dbReference>
<evidence type="ECO:0000256" key="1">
    <source>
        <dbReference type="SAM" id="SignalP"/>
    </source>
</evidence>
<dbReference type="InterPro" id="IPR036844">
    <property type="entry name" value="Hint_dom_sf"/>
</dbReference>
<feature type="chain" id="PRO_5032748154" description="Hint domain-containing protein" evidence="1">
    <location>
        <begin position="29"/>
        <end position="272"/>
    </location>
</feature>
<keyword evidence="3" id="KW-1185">Reference proteome</keyword>
<feature type="signal peptide" evidence="1">
    <location>
        <begin position="1"/>
        <end position="28"/>
    </location>
</feature>
<protein>
    <recommendedName>
        <fullName evidence="4">Hint domain-containing protein</fullName>
    </recommendedName>
</protein>
<dbReference type="EMBL" id="WFLN01000010">
    <property type="protein sequence ID" value="KAB8028084.1"/>
    <property type="molecule type" value="Genomic_DNA"/>
</dbReference>
<evidence type="ECO:0008006" key="4">
    <source>
        <dbReference type="Google" id="ProtNLM"/>
    </source>
</evidence>
<reference evidence="2 3" key="1">
    <citation type="submission" date="2019-10" db="EMBL/GenBank/DDBJ databases">
        <title>New genus of Silvanigrellaceae.</title>
        <authorList>
            <person name="Pitt A."/>
            <person name="Hahn M.W."/>
        </authorList>
    </citation>
    <scope>NUCLEOTIDE SEQUENCE [LARGE SCALE GENOMIC DNA]</scope>
    <source>
        <strain evidence="2 3">33A1-SZDP</strain>
    </source>
</reference>
<accession>A0A833JAI9</accession>
<keyword evidence="1" id="KW-0732">Signal</keyword>
<proteinExistence type="predicted"/>
<name>A0A833JAI9_9BACT</name>